<evidence type="ECO:0000313" key="1">
    <source>
        <dbReference type="EMBL" id="KAK3250498.1"/>
    </source>
</evidence>
<name>A0AAE0C8R3_9CHLO</name>
<reference evidence="1 2" key="1">
    <citation type="journal article" date="2015" name="Genome Biol. Evol.">
        <title>Comparative Genomics of a Bacterivorous Green Alga Reveals Evolutionary Causalities and Consequences of Phago-Mixotrophic Mode of Nutrition.</title>
        <authorList>
            <person name="Burns J.A."/>
            <person name="Paasch A."/>
            <person name="Narechania A."/>
            <person name="Kim E."/>
        </authorList>
    </citation>
    <scope>NUCLEOTIDE SEQUENCE [LARGE SCALE GENOMIC DNA]</scope>
    <source>
        <strain evidence="1 2">PLY_AMNH</strain>
    </source>
</reference>
<gene>
    <name evidence="1" type="ORF">CYMTET_40128</name>
</gene>
<sequence>MCNIVYALIGLWADGGVLLDAQLKAPAVRVVDRNLNAARVLSYLERQGQRAPALRYDSLNGCVIYVTKGTQIFYDLLSHTVNARECDSVYDTRFWYAAPTVRTALLAMPTVAYFVQCTCTPRASHRLPVYDHRVCATSQTRVDGKTALRAHLKAWRDRRCLLRYMPCDDAMLTGNLPRFSCHVAPDGALFLRAIGTQDLGRVWGWLMANDLAVHATCYRCPTASRTQQGKKYAVVLIVRVGFSRARNTISVHGLCRVYTRTRAWQIRASKSREVMIFDMDDLA</sequence>
<dbReference type="EMBL" id="LGRX02026674">
    <property type="protein sequence ID" value="KAK3250498.1"/>
    <property type="molecule type" value="Genomic_DNA"/>
</dbReference>
<evidence type="ECO:0000313" key="2">
    <source>
        <dbReference type="Proteomes" id="UP001190700"/>
    </source>
</evidence>
<dbReference type="Proteomes" id="UP001190700">
    <property type="component" value="Unassembled WGS sequence"/>
</dbReference>
<comment type="caution">
    <text evidence="1">The sequence shown here is derived from an EMBL/GenBank/DDBJ whole genome shotgun (WGS) entry which is preliminary data.</text>
</comment>
<keyword evidence="2" id="KW-1185">Reference proteome</keyword>
<accession>A0AAE0C8R3</accession>
<dbReference type="AlphaFoldDB" id="A0AAE0C8R3"/>
<proteinExistence type="predicted"/>
<protein>
    <submittedName>
        <fullName evidence="1">Uncharacterized protein</fullName>
    </submittedName>
</protein>
<organism evidence="1 2">
    <name type="scientific">Cymbomonas tetramitiformis</name>
    <dbReference type="NCBI Taxonomy" id="36881"/>
    <lineage>
        <taxon>Eukaryota</taxon>
        <taxon>Viridiplantae</taxon>
        <taxon>Chlorophyta</taxon>
        <taxon>Pyramimonadophyceae</taxon>
        <taxon>Pyramimonadales</taxon>
        <taxon>Pyramimonadaceae</taxon>
        <taxon>Cymbomonas</taxon>
    </lineage>
</organism>